<dbReference type="InterPro" id="IPR003339">
    <property type="entry name" value="ABC/ECF_trnsptr_transmembrane"/>
</dbReference>
<evidence type="ECO:0000256" key="5">
    <source>
        <dbReference type="ARBA" id="ARBA00023136"/>
    </source>
</evidence>
<protein>
    <submittedName>
        <fullName evidence="7">Energy-coupling factor transporter transmembrane protein EcfT</fullName>
    </submittedName>
</protein>
<accession>A0A9D2NEQ5</accession>
<comment type="subcellular location">
    <subcellularLocation>
        <location evidence="1">Membrane</location>
        <topology evidence="1">Multi-pass membrane protein</topology>
    </subcellularLocation>
</comment>
<reference evidence="7" key="1">
    <citation type="journal article" date="2021" name="PeerJ">
        <title>Extensive microbial diversity within the chicken gut microbiome revealed by metagenomics and culture.</title>
        <authorList>
            <person name="Gilroy R."/>
            <person name="Ravi A."/>
            <person name="Getino M."/>
            <person name="Pursley I."/>
            <person name="Horton D.L."/>
            <person name="Alikhan N.F."/>
            <person name="Baker D."/>
            <person name="Gharbi K."/>
            <person name="Hall N."/>
            <person name="Watson M."/>
            <person name="Adriaenssens E.M."/>
            <person name="Foster-Nyarko E."/>
            <person name="Jarju S."/>
            <person name="Secka A."/>
            <person name="Antonio M."/>
            <person name="Oren A."/>
            <person name="Chaudhuri R.R."/>
            <person name="La Ragione R."/>
            <person name="Hildebrand F."/>
            <person name="Pallen M.J."/>
        </authorList>
    </citation>
    <scope>NUCLEOTIDE SEQUENCE</scope>
    <source>
        <strain evidence="7">USAMLcec2-132</strain>
    </source>
</reference>
<dbReference type="Proteomes" id="UP000823891">
    <property type="component" value="Unassembled WGS sequence"/>
</dbReference>
<dbReference type="AlphaFoldDB" id="A0A9D2NEQ5"/>
<keyword evidence="5 6" id="KW-0472">Membrane</keyword>
<feature type="transmembrane region" description="Helical" evidence="6">
    <location>
        <begin position="70"/>
        <end position="95"/>
    </location>
</feature>
<name>A0A9D2NEQ5_9FIRM</name>
<dbReference type="PANTHER" id="PTHR34857">
    <property type="entry name" value="SLL0384 PROTEIN"/>
    <property type="match status" value="1"/>
</dbReference>
<dbReference type="GO" id="GO:0005886">
    <property type="term" value="C:plasma membrane"/>
    <property type="evidence" value="ECO:0007669"/>
    <property type="project" value="UniProtKB-ARBA"/>
</dbReference>
<keyword evidence="3 6" id="KW-0812">Transmembrane</keyword>
<proteinExistence type="predicted"/>
<keyword evidence="2" id="KW-1003">Cell membrane</keyword>
<feature type="transmembrane region" description="Helical" evidence="6">
    <location>
        <begin position="164"/>
        <end position="185"/>
    </location>
</feature>
<evidence type="ECO:0000256" key="3">
    <source>
        <dbReference type="ARBA" id="ARBA00022692"/>
    </source>
</evidence>
<dbReference type="InterPro" id="IPR051611">
    <property type="entry name" value="ECF_transporter_component"/>
</dbReference>
<comment type="caution">
    <text evidence="7">The sequence shown here is derived from an EMBL/GenBank/DDBJ whole genome shotgun (WGS) entry which is preliminary data.</text>
</comment>
<dbReference type="CDD" id="cd16914">
    <property type="entry name" value="EcfT"/>
    <property type="match status" value="1"/>
</dbReference>
<evidence type="ECO:0000256" key="2">
    <source>
        <dbReference type="ARBA" id="ARBA00022475"/>
    </source>
</evidence>
<keyword evidence="4 6" id="KW-1133">Transmembrane helix</keyword>
<dbReference type="EMBL" id="DWWS01000008">
    <property type="protein sequence ID" value="HJC22369.1"/>
    <property type="molecule type" value="Genomic_DNA"/>
</dbReference>
<evidence type="ECO:0000256" key="4">
    <source>
        <dbReference type="ARBA" id="ARBA00022989"/>
    </source>
</evidence>
<organism evidence="7 8">
    <name type="scientific">Candidatus Eisenbergiella merdavium</name>
    <dbReference type="NCBI Taxonomy" id="2838551"/>
    <lineage>
        <taxon>Bacteria</taxon>
        <taxon>Bacillati</taxon>
        <taxon>Bacillota</taxon>
        <taxon>Clostridia</taxon>
        <taxon>Lachnospirales</taxon>
        <taxon>Lachnospiraceae</taxon>
        <taxon>Eisenbergiella</taxon>
    </lineage>
</organism>
<evidence type="ECO:0000256" key="1">
    <source>
        <dbReference type="ARBA" id="ARBA00004141"/>
    </source>
</evidence>
<gene>
    <name evidence="7" type="ORF">H9761_01530</name>
</gene>
<dbReference type="PANTHER" id="PTHR34857:SF2">
    <property type="entry name" value="SLL0384 PROTEIN"/>
    <property type="match status" value="1"/>
</dbReference>
<reference evidence="7" key="2">
    <citation type="submission" date="2021-04" db="EMBL/GenBank/DDBJ databases">
        <authorList>
            <person name="Gilroy R."/>
        </authorList>
    </citation>
    <scope>NUCLEOTIDE SEQUENCE</scope>
    <source>
        <strain evidence="7">USAMLcec2-132</strain>
    </source>
</reference>
<evidence type="ECO:0000313" key="7">
    <source>
        <dbReference type="EMBL" id="HJC22369.1"/>
    </source>
</evidence>
<evidence type="ECO:0000313" key="8">
    <source>
        <dbReference type="Proteomes" id="UP000823891"/>
    </source>
</evidence>
<dbReference type="Pfam" id="PF02361">
    <property type="entry name" value="CbiQ"/>
    <property type="match status" value="1"/>
</dbReference>
<evidence type="ECO:0000256" key="6">
    <source>
        <dbReference type="SAM" id="Phobius"/>
    </source>
</evidence>
<feature type="transmembrane region" description="Helical" evidence="6">
    <location>
        <begin position="205"/>
        <end position="223"/>
    </location>
</feature>
<sequence>MDPRSKLAIFVVACICVFSGLSLAQEIALLSLCGTALLLCGKYRKAFAFCLLYALLLFGDQLVRPQLSGILGNLAMMLFHVVRFLLPLFAAFCLVTRTTRIGAYISAFMAMRLPGEVIIPLAVMFRFVPAIQEEWQAVNRALRLRGLAFTWKNVLKRPLRMLEFLLVPFLLQCSVIVDEMSAAVMARGFDKEHPRTSYTEVRMSALDWCILAASAGFFLWSLLF</sequence>